<accession>A0A0M5IJG1</accession>
<dbReference type="CDD" id="cd07377">
    <property type="entry name" value="WHTH_GntR"/>
    <property type="match status" value="1"/>
</dbReference>
<sequence length="289" mass="31839">MTRWSKVKTMPNKPLNQDGAPTASQGVSPDTPLAFPNSTAPTAEELPDRVLVEGVKPKHQQLREILEEICTNQLQPGDMLPGERILEEKYGVSRITVRRAIGDLVASGRLKRARGKGTFVAHSPLISRLHLASFSAEMAAQNLSATSRILSSSRSAAPEEIADFFGTDRGTQHITLRRLRLGNGRPYAIDHGWYNSTYAPDLLENDVYNSVYSILDRVYGVPVTQAEQTVTAVAADEDTARLLDVTPGAPLLRILRQSLSGGKPVEWCVSLYRTDRYSLKTLVTRSEDL</sequence>
<dbReference type="InterPro" id="IPR036388">
    <property type="entry name" value="WH-like_DNA-bd_sf"/>
</dbReference>
<evidence type="ECO:0000313" key="6">
    <source>
        <dbReference type="EMBL" id="ALC06948.1"/>
    </source>
</evidence>
<evidence type="ECO:0000259" key="5">
    <source>
        <dbReference type="PROSITE" id="PS50949"/>
    </source>
</evidence>
<proteinExistence type="predicted"/>
<evidence type="ECO:0000313" key="7">
    <source>
        <dbReference type="Proteomes" id="UP000068067"/>
    </source>
</evidence>
<dbReference type="GO" id="GO:0003677">
    <property type="term" value="F:DNA binding"/>
    <property type="evidence" value="ECO:0007669"/>
    <property type="project" value="UniProtKB-KW"/>
</dbReference>
<dbReference type="STRING" id="931089.CDES_13020"/>
<dbReference type="GO" id="GO:0045892">
    <property type="term" value="P:negative regulation of DNA-templated transcription"/>
    <property type="evidence" value="ECO:0007669"/>
    <property type="project" value="TreeGrafter"/>
</dbReference>
<dbReference type="AlphaFoldDB" id="A0A0M5IJG1"/>
<reference evidence="6 7" key="1">
    <citation type="submission" date="2014-08" db="EMBL/GenBank/DDBJ databases">
        <title>Complete genome sequence of Corynebacterium deserti GIMN1.010 (=DSM 45689), isolated from desert sand in western China.</title>
        <authorList>
            <person name="Ruckert C."/>
            <person name="Albersmeier A."/>
            <person name="Kalinowski J."/>
        </authorList>
    </citation>
    <scope>NUCLEOTIDE SEQUENCE [LARGE SCALE GENOMIC DNA]</scope>
    <source>
        <strain evidence="6 7">GIMN1.010</strain>
    </source>
</reference>
<dbReference type="InterPro" id="IPR011663">
    <property type="entry name" value="UTRA"/>
</dbReference>
<dbReference type="Gene3D" id="1.10.10.10">
    <property type="entry name" value="Winged helix-like DNA-binding domain superfamily/Winged helix DNA-binding domain"/>
    <property type="match status" value="1"/>
</dbReference>
<dbReference type="PROSITE" id="PS50949">
    <property type="entry name" value="HTH_GNTR"/>
    <property type="match status" value="1"/>
</dbReference>
<evidence type="ECO:0000256" key="4">
    <source>
        <dbReference type="SAM" id="MobiDB-lite"/>
    </source>
</evidence>
<dbReference type="PANTHER" id="PTHR44846">
    <property type="entry name" value="MANNOSYL-D-GLYCERATE TRANSPORT/METABOLISM SYSTEM REPRESSOR MNGR-RELATED"/>
    <property type="match status" value="1"/>
</dbReference>
<dbReference type="InterPro" id="IPR050679">
    <property type="entry name" value="Bact_HTH_transcr_reg"/>
</dbReference>
<name>A0A0M5IJG1_9CORY</name>
<dbReference type="Pfam" id="PF00392">
    <property type="entry name" value="GntR"/>
    <property type="match status" value="1"/>
</dbReference>
<dbReference type="SMART" id="SM00866">
    <property type="entry name" value="UTRA"/>
    <property type="match status" value="1"/>
</dbReference>
<keyword evidence="2" id="KW-0238">DNA-binding</keyword>
<dbReference type="PRINTS" id="PR00035">
    <property type="entry name" value="HTHGNTR"/>
</dbReference>
<dbReference type="Pfam" id="PF07702">
    <property type="entry name" value="UTRA"/>
    <property type="match status" value="1"/>
</dbReference>
<dbReference type="SMART" id="SM00345">
    <property type="entry name" value="HTH_GNTR"/>
    <property type="match status" value="1"/>
</dbReference>
<dbReference type="InterPro" id="IPR028978">
    <property type="entry name" value="Chorismate_lyase_/UTRA_dom_sf"/>
</dbReference>
<feature type="region of interest" description="Disordered" evidence="4">
    <location>
        <begin position="1"/>
        <end position="42"/>
    </location>
</feature>
<dbReference type="PATRIC" id="fig|931089.4.peg.2636"/>
<gene>
    <name evidence="6" type="ORF">CDES_13020</name>
</gene>
<dbReference type="PANTHER" id="PTHR44846:SF1">
    <property type="entry name" value="MANNOSYL-D-GLYCERATE TRANSPORT_METABOLISM SYSTEM REPRESSOR MNGR-RELATED"/>
    <property type="match status" value="1"/>
</dbReference>
<keyword evidence="7" id="KW-1185">Reference proteome</keyword>
<evidence type="ECO:0000256" key="2">
    <source>
        <dbReference type="ARBA" id="ARBA00023125"/>
    </source>
</evidence>
<dbReference type="Proteomes" id="UP000068067">
    <property type="component" value="Chromosome"/>
</dbReference>
<keyword evidence="1" id="KW-0805">Transcription regulation</keyword>
<dbReference type="KEGG" id="cdx:CDES_13020"/>
<dbReference type="SUPFAM" id="SSF64288">
    <property type="entry name" value="Chorismate lyase-like"/>
    <property type="match status" value="1"/>
</dbReference>
<organism evidence="6 7">
    <name type="scientific">Corynebacterium deserti GIMN1.010</name>
    <dbReference type="NCBI Taxonomy" id="931089"/>
    <lineage>
        <taxon>Bacteria</taxon>
        <taxon>Bacillati</taxon>
        <taxon>Actinomycetota</taxon>
        <taxon>Actinomycetes</taxon>
        <taxon>Mycobacteriales</taxon>
        <taxon>Corynebacteriaceae</taxon>
        <taxon>Corynebacterium</taxon>
    </lineage>
</organism>
<evidence type="ECO:0000256" key="1">
    <source>
        <dbReference type="ARBA" id="ARBA00023015"/>
    </source>
</evidence>
<dbReference type="InterPro" id="IPR036390">
    <property type="entry name" value="WH_DNA-bd_sf"/>
</dbReference>
<dbReference type="EMBL" id="CP009220">
    <property type="protein sequence ID" value="ALC06948.1"/>
    <property type="molecule type" value="Genomic_DNA"/>
</dbReference>
<protein>
    <recommendedName>
        <fullName evidence="5">HTH gntR-type domain-containing protein</fullName>
    </recommendedName>
</protein>
<dbReference type="GO" id="GO:0003700">
    <property type="term" value="F:DNA-binding transcription factor activity"/>
    <property type="evidence" value="ECO:0007669"/>
    <property type="project" value="InterPro"/>
</dbReference>
<dbReference type="SUPFAM" id="SSF46785">
    <property type="entry name" value="Winged helix' DNA-binding domain"/>
    <property type="match status" value="1"/>
</dbReference>
<dbReference type="Gene3D" id="3.40.1410.10">
    <property type="entry name" value="Chorismate lyase-like"/>
    <property type="match status" value="1"/>
</dbReference>
<feature type="domain" description="HTH gntR-type" evidence="5">
    <location>
        <begin position="55"/>
        <end position="123"/>
    </location>
</feature>
<keyword evidence="3" id="KW-0804">Transcription</keyword>
<dbReference type="InterPro" id="IPR000524">
    <property type="entry name" value="Tscrpt_reg_HTH_GntR"/>
</dbReference>
<evidence type="ECO:0000256" key="3">
    <source>
        <dbReference type="ARBA" id="ARBA00023163"/>
    </source>
</evidence>